<feature type="chain" id="PRO_5020410803" description="Lipoprotein" evidence="1">
    <location>
        <begin position="21"/>
        <end position="853"/>
    </location>
</feature>
<feature type="signal peptide" evidence="1">
    <location>
        <begin position="1"/>
        <end position="20"/>
    </location>
</feature>
<dbReference type="PROSITE" id="PS51257">
    <property type="entry name" value="PROKAR_LIPOPROTEIN"/>
    <property type="match status" value="1"/>
</dbReference>
<dbReference type="EMBL" id="CP038013">
    <property type="protein sequence ID" value="QBQ07887.1"/>
    <property type="molecule type" value="Genomic_DNA"/>
</dbReference>
<dbReference type="OrthoDB" id="387726at2"/>
<dbReference type="Proteomes" id="UP000294309">
    <property type="component" value="Chromosome"/>
</dbReference>
<protein>
    <recommendedName>
        <fullName evidence="4">Lipoprotein</fullName>
    </recommendedName>
</protein>
<dbReference type="AlphaFoldDB" id="A0A4P7AI15"/>
<sequence>MKKILSLLMSSLLTTSFVSLTTSCKGGAGMTFDYSDNQKILSLTVLNTQKLVDYGVKIGSGVDFEKAELMLKALGLYDAIKYGNKLTASIMTSSIRTYIMSNQLLTQIAQKVPGFDWLNSKLQWQSSRWNVKDLVKASSEKQAFGRNAAGWLENDEWSISVTFLDDKLEGWVNPLDAPYFARININRKIAVNYDASVDESESTKGAIWTNPETGKTPTAIEPIKASTHPHTKNSGAIYQGFTNCSQLIRLADIFDKEDNSLPASIIGYSPSISDFVNNTLINSLLINKILKDKKQEIEDKVSQNLKDKPIILSESSNIIDINNRMRNQVFSVVFIELIKRNNKFEGFEEILDEDRIECERAWNYFFEQLITNSKSIARQQTEEASKNKFTDLANYFNDISKKNSDKLVKIEEIKDIDQKMDEVFWASKDLKAEGGEQKDFTSTDFKLTMHNFSTNFDDFENNKDPKDWTFKDNVLSSESNLKYFGLNFSSLFRMNYFYKSIIKEDLNDTEQLAKYWYDPDTKKLLQMPSSNINEFANWINDNEFISDVGFKNVFIDTRISIMLKHFILSNQEEIDSKNTSNEGNFYVDPFVKTDGSDVNSESEFLELLTNKNKNVDNNGDNLRIRHLNNIMTNEIDNRIENILLVGLNDQLQNSDTTRDKIINRNLWSYNLSSDFYDSEGNYIWNKIMKHYNATDDPFIQKAIFNKISEHNDDDIAFAEHLKRLKDNNLELPFHATLVNSIGSGASNFDDKIYSDGLSGFNNNSVNANITIQFNSKILNNYGEIYGDYKNLNKKTWWKGEDPKIQKTDFVFNLKIYMNDDGKISSYWDNLVRYNDKNKDFNQQAYENSKKPKL</sequence>
<proteinExistence type="predicted"/>
<dbReference type="KEGG" id="sgq:SGLAD_v1c06880"/>
<name>A0A4P7AI15_9MOLU</name>
<evidence type="ECO:0000256" key="1">
    <source>
        <dbReference type="SAM" id="SignalP"/>
    </source>
</evidence>
<evidence type="ECO:0000313" key="3">
    <source>
        <dbReference type="Proteomes" id="UP000294309"/>
    </source>
</evidence>
<dbReference type="RefSeq" id="WP_134297666.1">
    <property type="nucleotide sequence ID" value="NZ_CP038013.1"/>
</dbReference>
<reference evidence="2 3" key="1">
    <citation type="submission" date="2019-03" db="EMBL/GenBank/DDBJ databases">
        <title>Complete genome sequence of Spiroplasma gladiatoris TG-1 (DSM 22552).</title>
        <authorList>
            <person name="Lin Y.-C."/>
            <person name="Chou L."/>
            <person name="Kuo C.-H."/>
        </authorList>
    </citation>
    <scope>NUCLEOTIDE SEQUENCE [LARGE SCALE GENOMIC DNA]</scope>
    <source>
        <strain evidence="2 3">TG-1</strain>
    </source>
</reference>
<gene>
    <name evidence="2" type="ORF">SGLAD_v1c06880</name>
</gene>
<evidence type="ECO:0008006" key="4">
    <source>
        <dbReference type="Google" id="ProtNLM"/>
    </source>
</evidence>
<evidence type="ECO:0000313" key="2">
    <source>
        <dbReference type="EMBL" id="QBQ07887.1"/>
    </source>
</evidence>
<accession>A0A4P7AI15</accession>
<keyword evidence="1" id="KW-0732">Signal</keyword>
<organism evidence="2 3">
    <name type="scientific">Spiroplasma gladiatoris</name>
    <dbReference type="NCBI Taxonomy" id="2143"/>
    <lineage>
        <taxon>Bacteria</taxon>
        <taxon>Bacillati</taxon>
        <taxon>Mycoplasmatota</taxon>
        <taxon>Mollicutes</taxon>
        <taxon>Entomoplasmatales</taxon>
        <taxon>Spiroplasmataceae</taxon>
        <taxon>Spiroplasma</taxon>
    </lineage>
</organism>
<keyword evidence="3" id="KW-1185">Reference proteome</keyword>